<dbReference type="SUPFAM" id="SSF51395">
    <property type="entry name" value="FMN-linked oxidoreductases"/>
    <property type="match status" value="1"/>
</dbReference>
<name>A0A8A7KF73_9FIRM</name>
<dbReference type="InterPro" id="IPR024188">
    <property type="entry name" value="GltB"/>
</dbReference>
<evidence type="ECO:0000259" key="3">
    <source>
        <dbReference type="Pfam" id="PF01645"/>
    </source>
</evidence>
<evidence type="ECO:0000313" key="4">
    <source>
        <dbReference type="EMBL" id="QTL99920.1"/>
    </source>
</evidence>
<dbReference type="PANTHER" id="PTHR43819">
    <property type="entry name" value="ARCHAEAL-TYPE GLUTAMATE SYNTHASE [NADPH]"/>
    <property type="match status" value="1"/>
</dbReference>
<dbReference type="AlphaFoldDB" id="A0A8A7KF73"/>
<dbReference type="GO" id="GO:0015930">
    <property type="term" value="F:glutamate synthase activity"/>
    <property type="evidence" value="ECO:0007669"/>
    <property type="project" value="InterPro"/>
</dbReference>
<keyword evidence="5" id="KW-1185">Reference proteome</keyword>
<gene>
    <name evidence="4" type="ORF">GM661_04995</name>
</gene>
<sequence length="438" mass="48015">MEHFIKPFVDQISDDLGEKLLRDNYTENLWEMYSTTKKVTPQLVVETTMRAERRTPISRPFGSPYKFSDWDKLLFNPVHLKRLPTPTNTKIITKTVIGPAVEDPLEIEIPIIIAGMSYGGALSKKCKIALAKASKIAKTATNSGEAPLIMEEREAADKFILQYNRGGWAEEIDDLSKADMIEIQLGQGAQAGAPMRTPASQIDSEMRTIFKLDKGEDAVIHSRLPNVNSSNDFINLVNDLHAKLTVPIGLKIAATHYLEEELEIAVQAGIDFIAIDGVTAGTHGGPTILQDDMGLPTLPALVRTVEFLEEKGVKDKVSIIAGGGLITPGHFLKALALGADAVYTGTAALLALAHTEGLKATPWEPPTSLLLHSGRLKDELDVDKASNYLVNFLKSSIAEMKLAVKAMGKEDFKELNRDDLCSIDKELAERIGIDWVYN</sequence>
<comment type="similarity">
    <text evidence="1 2">Belongs to the glutamate synthase family.</text>
</comment>
<dbReference type="EMBL" id="CP046640">
    <property type="protein sequence ID" value="QTL99920.1"/>
    <property type="molecule type" value="Genomic_DNA"/>
</dbReference>
<evidence type="ECO:0000256" key="1">
    <source>
        <dbReference type="ARBA" id="ARBA00009716"/>
    </source>
</evidence>
<dbReference type="PANTHER" id="PTHR43819:SF1">
    <property type="entry name" value="ARCHAEAL-TYPE GLUTAMATE SYNTHASE [NADPH]"/>
    <property type="match status" value="1"/>
</dbReference>
<organism evidence="4 5">
    <name type="scientific">Iocasia fonsfrigidae</name>
    <dbReference type="NCBI Taxonomy" id="2682810"/>
    <lineage>
        <taxon>Bacteria</taxon>
        <taxon>Bacillati</taxon>
        <taxon>Bacillota</taxon>
        <taxon>Clostridia</taxon>
        <taxon>Halanaerobiales</taxon>
        <taxon>Halanaerobiaceae</taxon>
        <taxon>Iocasia</taxon>
    </lineage>
</organism>
<dbReference type="Gene3D" id="3.20.20.70">
    <property type="entry name" value="Aldolase class I"/>
    <property type="match status" value="1"/>
</dbReference>
<evidence type="ECO:0000313" key="5">
    <source>
        <dbReference type="Proteomes" id="UP000665020"/>
    </source>
</evidence>
<dbReference type="InterPro" id="IPR013785">
    <property type="entry name" value="Aldolase_TIM"/>
</dbReference>
<dbReference type="InterPro" id="IPR002932">
    <property type="entry name" value="Glu_synthdom"/>
</dbReference>
<dbReference type="Proteomes" id="UP000665020">
    <property type="component" value="Chromosome"/>
</dbReference>
<evidence type="ECO:0000256" key="2">
    <source>
        <dbReference type="PIRNR" id="PIRNR006429"/>
    </source>
</evidence>
<dbReference type="PIRSF" id="PIRSF006429">
    <property type="entry name" value="GOGAT_lg_2"/>
    <property type="match status" value="1"/>
</dbReference>
<dbReference type="GO" id="GO:0006537">
    <property type="term" value="P:glutamate biosynthetic process"/>
    <property type="evidence" value="ECO:0007669"/>
    <property type="project" value="InterPro"/>
</dbReference>
<dbReference type="Pfam" id="PF01645">
    <property type="entry name" value="Glu_synthase"/>
    <property type="match status" value="1"/>
</dbReference>
<protein>
    <submittedName>
        <fullName evidence="4">FMN-binding glutamate synthase family protein</fullName>
    </submittedName>
</protein>
<feature type="domain" description="Glutamate synthase" evidence="3">
    <location>
        <begin position="97"/>
        <end position="409"/>
    </location>
</feature>
<dbReference type="CDD" id="cd02808">
    <property type="entry name" value="GltS_FMN"/>
    <property type="match status" value="1"/>
</dbReference>
<dbReference type="KEGG" id="ifn:GM661_04995"/>
<proteinExistence type="inferred from homology"/>
<accession>A0A8A7KF73</accession>
<reference evidence="4" key="1">
    <citation type="submission" date="2019-12" db="EMBL/GenBank/DDBJ databases">
        <authorList>
            <person name="zhang j."/>
            <person name="sun C.M."/>
        </authorList>
    </citation>
    <scope>NUCLEOTIDE SEQUENCE</scope>
    <source>
        <strain evidence="4">NS-1</strain>
    </source>
</reference>